<organism evidence="2 3">
    <name type="scientific">Hanamia caeni</name>
    <dbReference type="NCBI Taxonomy" id="2294116"/>
    <lineage>
        <taxon>Bacteria</taxon>
        <taxon>Pseudomonadati</taxon>
        <taxon>Bacteroidota</taxon>
        <taxon>Chitinophagia</taxon>
        <taxon>Chitinophagales</taxon>
        <taxon>Chitinophagaceae</taxon>
        <taxon>Hanamia</taxon>
    </lineage>
</organism>
<protein>
    <submittedName>
        <fullName evidence="2">Uncharacterized protein</fullName>
    </submittedName>
</protein>
<feature type="region of interest" description="Disordered" evidence="1">
    <location>
        <begin position="208"/>
        <end position="234"/>
    </location>
</feature>
<dbReference type="AlphaFoldDB" id="A0A3M9N9R9"/>
<evidence type="ECO:0000256" key="1">
    <source>
        <dbReference type="SAM" id="MobiDB-lite"/>
    </source>
</evidence>
<accession>A0A3M9N9R9</accession>
<feature type="compositionally biased region" description="Polar residues" evidence="1">
    <location>
        <begin position="208"/>
        <end position="230"/>
    </location>
</feature>
<proteinExistence type="predicted"/>
<sequence length="686" mass="76409">MRNIPIYFCGFLLFCSLIFSCKKMELKSTADIDGQEKLAKNSARLMASGGGTGSADFIPHDEDSIERETILGYQLTNPYLINNMMQAYGNLGQDPAKAIVNNLYVRFLPSTNQLAALDSIMDAQGLELFDTPMDYQVLYEGDYYQDPSIPDSLPTWQYAVVPSGFTFPAGIQHETLAQIHIPADNYTAVETEGERLASIQDSINMSGSSKSITMSNNTSPYTNTKKSTIKPNALQPDNFKECPDGFIWDPVGEECIPYRPPVSDPPPPAVDAAIPAGYIYVFDTNLPNTGAGSPVGLRKVKVIAKRWFKIQTTYTDAYGHFAFTKRFKHKVKIKEEFINGDATIFAMRGIMIWQMIHPVKRTLGIYSSDKSNIQFTNNQSGATNSKSNKYWAAATVHNAVQEHSDYATQFGFSKMPSNMHIFLTSWATQAGSASTPMFGHGIGPGISGEAAFTEYYLMSKFKFSPVITSTAALISFRLGIDTALDYVAPSWRDEFYSDYLKALAYHEMSHASDYSKVGINWYQNFVTAELSQSIIHGTHNDPLNPYGDAISADAPIIALGEAWAYHMGHFLADQRYGIHAYNEYEGQIGYGQGPGVHTEIEVIENWNPNYSYDSFNWIPKGLMEDMMDNTNENYPVIDGIGGFTISQLFAALQSDVTTLQQYKARLITQNPTQSTQINNIFGQYHY</sequence>
<reference evidence="2 3" key="1">
    <citation type="submission" date="2018-11" db="EMBL/GenBank/DDBJ databases">
        <title>Draft genome sequence of Ferruginibacter sp. BO-59.</title>
        <authorList>
            <person name="Im W.T."/>
        </authorList>
    </citation>
    <scope>NUCLEOTIDE SEQUENCE [LARGE SCALE GENOMIC DNA]</scope>
    <source>
        <strain evidence="2 3">BO-59</strain>
    </source>
</reference>
<evidence type="ECO:0000313" key="2">
    <source>
        <dbReference type="EMBL" id="RNI34003.1"/>
    </source>
</evidence>
<comment type="caution">
    <text evidence="2">The sequence shown here is derived from an EMBL/GenBank/DDBJ whole genome shotgun (WGS) entry which is preliminary data.</text>
</comment>
<dbReference type="EMBL" id="RJJR01000015">
    <property type="protein sequence ID" value="RNI34003.1"/>
    <property type="molecule type" value="Genomic_DNA"/>
</dbReference>
<name>A0A3M9N9R9_9BACT</name>
<dbReference type="Proteomes" id="UP000267223">
    <property type="component" value="Unassembled WGS sequence"/>
</dbReference>
<evidence type="ECO:0000313" key="3">
    <source>
        <dbReference type="Proteomes" id="UP000267223"/>
    </source>
</evidence>
<keyword evidence="3" id="KW-1185">Reference proteome</keyword>
<gene>
    <name evidence="2" type="ORF">EFY79_16975</name>
</gene>
<dbReference type="PROSITE" id="PS51257">
    <property type="entry name" value="PROKAR_LIPOPROTEIN"/>
    <property type="match status" value="1"/>
</dbReference>